<dbReference type="PROSITE" id="PS50004">
    <property type="entry name" value="C2"/>
    <property type="match status" value="1"/>
</dbReference>
<dbReference type="InterPro" id="IPR011993">
    <property type="entry name" value="PH-like_dom_sf"/>
</dbReference>
<sequence length="1102" mass="122799">MTSFTPSVSLPPRLNGPFQTSLVQTNQQVGIMPIPLHITAPPATVARTVNAQGQPSDSPNSFSPRNERVSSLSPEEPRGQSNTLQVGSLQLPEAAMAIRPGQNAMGEAVAISKGPGLIRRLSRGAANKLTRRRTSSAHVECDGSSGPVIMRSRSESNGTLEKGRDFLDLGHHENDDEEAIEEPSDSSIDGPYDDSRNPHSASGGRLSGEVVGPAIPAILREGSSLTKISRKKKVKRTFTLDADTAIVSWDPAKPSKRFCVDDVKEIRVGSDARNYREEFGIPADSESRWFTIIYAEYERKGRLKAMHLIAPDKTIFSLWTITLEKLSKYRIDMMSSLAQQGEKSLRAHWRREMAKQAASGSRIEGEEQMSFERVEKLCRNLHINCSKAYLRAQFERADADGTKSLTFPQFKEFIRLLKDRKDIKDAFKAAASDPEAGLEEKEFMDFLRGVQRVDLEAGRSHWLHVYAKFVRRSKPRGEIHGEAPAGRPSLMSFEAFSEFLSSPYNPVLLTSPREIELDRPLNEYFISSSHNTYLMGRQVAGESSIEGYIRVLQRGCRCVEVDCWDGADGRPVVNHGRTLTSKVLFSDVIGAIGKYAFMSSPYPLIVSLEVHCGPEQQVAMADILKSTLGDRLVTEPYMTNSLILPSPQELRHRILIKVKASEESDENMLFNDVSVGKDHIGSPNPRPVIQDNSSIPITTPGSPPPQAFIPKRSLSTKSNGAINGHLTGTSSSSTTDESDSKEGSDLRRKRKHSNIVKPLGDLGVYVRGQKYSNFALPESKSYNHVFSFSERTFENLCKDSDLKLQLEKHNMRYLMRLYPSAYRINSSNFDPNKFWRRGVQMAALNWQTYDLGAQMNDAMFASGVDRTGYVLKPIQLRQSSHSFDPPAAAAAVQSKKEKKLVKFQVDMISAQQLPRPKNLGQDQGIDPYIEIEVFSADDKAKGVASGEGGLDASARNGMSGIGSPHRRRTKIIQDNGFNPIFNETFTMSLETKFPSMVFVRWTVWNSVDGRSYGDRNGALATFTAKLSGLQQGYRHLPLYDSNGDQFLFSTLFCKVRKEEVIPIEKIDARSGKVETLMQLGRSVFRTISTEKRIVEDRTSNTW</sequence>
<feature type="region of interest" description="Disordered" evidence="7">
    <location>
        <begin position="50"/>
        <end position="82"/>
    </location>
</feature>
<dbReference type="PROSITE" id="PS50222">
    <property type="entry name" value="EF_HAND_2"/>
    <property type="match status" value="1"/>
</dbReference>
<dbReference type="PRINTS" id="PR00390">
    <property type="entry name" value="PHPHLIPASEC"/>
</dbReference>
<dbReference type="SUPFAM" id="SSF51695">
    <property type="entry name" value="PLC-like phosphodiesterases"/>
    <property type="match status" value="1"/>
</dbReference>
<dbReference type="SMART" id="SM00149">
    <property type="entry name" value="PLCYc"/>
    <property type="match status" value="1"/>
</dbReference>
<feature type="region of interest" description="Disordered" evidence="7">
    <location>
        <begin position="125"/>
        <end position="208"/>
    </location>
</feature>
<dbReference type="InterPro" id="IPR000909">
    <property type="entry name" value="PLipase_C_PInositol-sp_X_dom"/>
</dbReference>
<comment type="catalytic activity">
    <reaction evidence="6">
        <text>a 1,2-diacyl-sn-glycero-3-phospho-(1D-myo-inositol-4,5-bisphosphate) + H2O = 1D-myo-inositol 1,4,5-trisphosphate + a 1,2-diacyl-sn-glycerol + H(+)</text>
        <dbReference type="Rhea" id="RHEA:33179"/>
        <dbReference type="ChEBI" id="CHEBI:15377"/>
        <dbReference type="ChEBI" id="CHEBI:15378"/>
        <dbReference type="ChEBI" id="CHEBI:17815"/>
        <dbReference type="ChEBI" id="CHEBI:58456"/>
        <dbReference type="ChEBI" id="CHEBI:203600"/>
        <dbReference type="EC" id="3.1.4.11"/>
    </reaction>
</comment>
<dbReference type="Pfam" id="PF00168">
    <property type="entry name" value="C2"/>
    <property type="match status" value="1"/>
</dbReference>
<evidence type="ECO:0000256" key="5">
    <source>
        <dbReference type="ARBA" id="ARBA00023224"/>
    </source>
</evidence>
<dbReference type="InterPro" id="IPR037755">
    <property type="entry name" value="Plc1_PH"/>
</dbReference>
<dbReference type="GO" id="GO:0048015">
    <property type="term" value="P:phosphatidylinositol-mediated signaling"/>
    <property type="evidence" value="ECO:0007669"/>
    <property type="project" value="TreeGrafter"/>
</dbReference>
<organism evidence="11 12">
    <name type="scientific">Glutinoglossum americanum</name>
    <dbReference type="NCBI Taxonomy" id="1670608"/>
    <lineage>
        <taxon>Eukaryota</taxon>
        <taxon>Fungi</taxon>
        <taxon>Dikarya</taxon>
        <taxon>Ascomycota</taxon>
        <taxon>Pezizomycotina</taxon>
        <taxon>Geoglossomycetes</taxon>
        <taxon>Geoglossales</taxon>
        <taxon>Geoglossaceae</taxon>
        <taxon>Glutinoglossum</taxon>
    </lineage>
</organism>
<proteinExistence type="predicted"/>
<dbReference type="InterPro" id="IPR000008">
    <property type="entry name" value="C2_dom"/>
</dbReference>
<keyword evidence="3 6" id="KW-0442">Lipid degradation</keyword>
<dbReference type="InterPro" id="IPR002048">
    <property type="entry name" value="EF_hand_dom"/>
</dbReference>
<dbReference type="Gene3D" id="1.10.238.10">
    <property type="entry name" value="EF-hand"/>
    <property type="match status" value="1"/>
</dbReference>
<dbReference type="OrthoDB" id="269822at2759"/>
<evidence type="ECO:0000256" key="7">
    <source>
        <dbReference type="SAM" id="MobiDB-lite"/>
    </source>
</evidence>
<dbReference type="CDD" id="cd16207">
    <property type="entry name" value="EFh_ScPlc1p_like"/>
    <property type="match status" value="1"/>
</dbReference>
<evidence type="ECO:0000256" key="6">
    <source>
        <dbReference type="RuleBase" id="RU361133"/>
    </source>
</evidence>
<dbReference type="PANTHER" id="PTHR10336">
    <property type="entry name" value="PHOSPHOINOSITIDE-SPECIFIC PHOSPHOLIPASE C FAMILY PROTEIN"/>
    <property type="match status" value="1"/>
</dbReference>
<evidence type="ECO:0000259" key="9">
    <source>
        <dbReference type="PROSITE" id="PS50008"/>
    </source>
</evidence>
<dbReference type="CDD" id="cd08598">
    <property type="entry name" value="PI-PLC1c_yeast"/>
    <property type="match status" value="1"/>
</dbReference>
<dbReference type="Pfam" id="PF00388">
    <property type="entry name" value="PI-PLC-X"/>
    <property type="match status" value="1"/>
</dbReference>
<feature type="compositionally biased region" description="Acidic residues" evidence="7">
    <location>
        <begin position="175"/>
        <end position="184"/>
    </location>
</feature>
<feature type="region of interest" description="Disordered" evidence="7">
    <location>
        <begin position="674"/>
        <end position="753"/>
    </location>
</feature>
<dbReference type="InterPro" id="IPR011992">
    <property type="entry name" value="EF-hand-dom_pair"/>
</dbReference>
<keyword evidence="5" id="KW-0807">Transducer</keyword>
<dbReference type="Gene3D" id="2.60.40.150">
    <property type="entry name" value="C2 domain"/>
    <property type="match status" value="1"/>
</dbReference>
<dbReference type="InterPro" id="IPR001192">
    <property type="entry name" value="PI-PLC_fam"/>
</dbReference>
<evidence type="ECO:0000313" key="12">
    <source>
        <dbReference type="Proteomes" id="UP000698800"/>
    </source>
</evidence>
<comment type="caution">
    <text evidence="11">The sequence shown here is derived from an EMBL/GenBank/DDBJ whole genome shotgun (WGS) entry which is preliminary data.</text>
</comment>
<dbReference type="EC" id="3.1.4.11" evidence="1 6"/>
<dbReference type="SUPFAM" id="SSF47473">
    <property type="entry name" value="EF-hand"/>
    <property type="match status" value="1"/>
</dbReference>
<dbReference type="GO" id="GO:0005509">
    <property type="term" value="F:calcium ion binding"/>
    <property type="evidence" value="ECO:0007669"/>
    <property type="project" value="InterPro"/>
</dbReference>
<name>A0A9P8I379_9PEZI</name>
<evidence type="ECO:0000256" key="1">
    <source>
        <dbReference type="ARBA" id="ARBA00012368"/>
    </source>
</evidence>
<dbReference type="Pfam" id="PF00387">
    <property type="entry name" value="PI-PLC-Y"/>
    <property type="match status" value="1"/>
</dbReference>
<evidence type="ECO:0000256" key="3">
    <source>
        <dbReference type="ARBA" id="ARBA00022963"/>
    </source>
</evidence>
<dbReference type="PROSITE" id="PS50007">
    <property type="entry name" value="PIPLC_X_DOMAIN"/>
    <property type="match status" value="1"/>
</dbReference>
<feature type="domain" description="C2" evidence="8">
    <location>
        <begin position="884"/>
        <end position="1040"/>
    </location>
</feature>
<evidence type="ECO:0000256" key="2">
    <source>
        <dbReference type="ARBA" id="ARBA00022801"/>
    </source>
</evidence>
<dbReference type="GO" id="GO:0016042">
    <property type="term" value="P:lipid catabolic process"/>
    <property type="evidence" value="ECO:0007669"/>
    <property type="project" value="UniProtKB-KW"/>
</dbReference>
<dbReference type="Gene3D" id="3.20.20.190">
    <property type="entry name" value="Phosphatidylinositol (PI) phosphodiesterase"/>
    <property type="match status" value="1"/>
</dbReference>
<evidence type="ECO:0000259" key="8">
    <source>
        <dbReference type="PROSITE" id="PS50004"/>
    </source>
</evidence>
<dbReference type="FunFam" id="2.60.40.150:FF:000201">
    <property type="entry name" value="Phosphoinositide phospholipase C"/>
    <property type="match status" value="1"/>
</dbReference>
<dbReference type="AlphaFoldDB" id="A0A9P8I379"/>
<dbReference type="CDD" id="cd13360">
    <property type="entry name" value="PH_PLC_fungal"/>
    <property type="match status" value="1"/>
</dbReference>
<dbReference type="CDD" id="cd00275">
    <property type="entry name" value="C2_PLC_like"/>
    <property type="match status" value="1"/>
</dbReference>
<gene>
    <name evidence="11" type="ORF">FGG08_000728</name>
</gene>
<keyword evidence="12" id="KW-1185">Reference proteome</keyword>
<feature type="domain" description="PI-PLC Y-box" evidence="9">
    <location>
        <begin position="759"/>
        <end position="877"/>
    </location>
</feature>
<dbReference type="SUPFAM" id="SSF49562">
    <property type="entry name" value="C2 domain (Calcium/lipid-binding domain, CaLB)"/>
    <property type="match status" value="1"/>
</dbReference>
<dbReference type="FunFam" id="2.30.29.30:FF:000396">
    <property type="entry name" value="Phosphoinositide phospholipase C"/>
    <property type="match status" value="1"/>
</dbReference>
<dbReference type="SMART" id="SM00239">
    <property type="entry name" value="C2"/>
    <property type="match status" value="1"/>
</dbReference>
<dbReference type="GO" id="GO:0004435">
    <property type="term" value="F:phosphatidylinositol-4,5-bisphosphate phospholipase C activity"/>
    <property type="evidence" value="ECO:0007669"/>
    <property type="project" value="UniProtKB-EC"/>
</dbReference>
<dbReference type="PANTHER" id="PTHR10336:SF36">
    <property type="entry name" value="1-PHOSPHATIDYLINOSITOL 4,5-BISPHOSPHATE PHOSPHODIESTERASE BETA-4"/>
    <property type="match status" value="1"/>
</dbReference>
<keyword evidence="2 6" id="KW-0378">Hydrolase</keyword>
<dbReference type="SUPFAM" id="SSF50729">
    <property type="entry name" value="PH domain-like"/>
    <property type="match status" value="1"/>
</dbReference>
<evidence type="ECO:0000313" key="11">
    <source>
        <dbReference type="EMBL" id="KAH0545116.1"/>
    </source>
</evidence>
<feature type="compositionally biased region" description="Basic and acidic residues" evidence="7">
    <location>
        <begin position="161"/>
        <end position="174"/>
    </location>
</feature>
<evidence type="ECO:0000256" key="4">
    <source>
        <dbReference type="ARBA" id="ARBA00023098"/>
    </source>
</evidence>
<dbReference type="GO" id="GO:0051209">
    <property type="term" value="P:release of sequestered calcium ion into cytosol"/>
    <property type="evidence" value="ECO:0007669"/>
    <property type="project" value="TreeGrafter"/>
</dbReference>
<reference evidence="11" key="1">
    <citation type="submission" date="2021-03" db="EMBL/GenBank/DDBJ databases">
        <title>Comparative genomics and phylogenomic investigation of the class Geoglossomycetes provide insights into ecological specialization and systematics.</title>
        <authorList>
            <person name="Melie T."/>
            <person name="Pirro S."/>
            <person name="Miller A.N."/>
            <person name="Quandt A."/>
        </authorList>
    </citation>
    <scope>NUCLEOTIDE SEQUENCE</scope>
    <source>
        <strain evidence="11">GBOQ0MN5Z8</strain>
    </source>
</reference>
<dbReference type="Gene3D" id="2.30.29.30">
    <property type="entry name" value="Pleckstrin-homology domain (PH domain)/Phosphotyrosine-binding domain (PTB)"/>
    <property type="match status" value="1"/>
</dbReference>
<dbReference type="InterPro" id="IPR035892">
    <property type="entry name" value="C2_domain_sf"/>
</dbReference>
<dbReference type="Proteomes" id="UP000698800">
    <property type="component" value="Unassembled WGS sequence"/>
</dbReference>
<dbReference type="InterPro" id="IPR001711">
    <property type="entry name" value="PLipase_C_Pinositol-sp_Y"/>
</dbReference>
<dbReference type="PROSITE" id="PS50008">
    <property type="entry name" value="PIPLC_Y_DOMAIN"/>
    <property type="match status" value="1"/>
</dbReference>
<accession>A0A9P8I379</accession>
<protein>
    <recommendedName>
        <fullName evidence="1 6">Phosphoinositide phospholipase C</fullName>
        <ecNumber evidence="1 6">3.1.4.11</ecNumber>
    </recommendedName>
</protein>
<evidence type="ECO:0000259" key="10">
    <source>
        <dbReference type="PROSITE" id="PS50222"/>
    </source>
</evidence>
<dbReference type="EMBL" id="JAGHQL010000009">
    <property type="protein sequence ID" value="KAH0545116.1"/>
    <property type="molecule type" value="Genomic_DNA"/>
</dbReference>
<keyword evidence="4 6" id="KW-0443">Lipid metabolism</keyword>
<dbReference type="SMART" id="SM00148">
    <property type="entry name" value="PLCXc"/>
    <property type="match status" value="1"/>
</dbReference>
<feature type="domain" description="EF-hand" evidence="10">
    <location>
        <begin position="385"/>
        <end position="420"/>
    </location>
</feature>
<dbReference type="InterPro" id="IPR017946">
    <property type="entry name" value="PLC-like_Pdiesterase_TIM-brl"/>
</dbReference>